<dbReference type="Proteomes" id="UP000004710">
    <property type="component" value="Unassembled WGS sequence"/>
</dbReference>
<dbReference type="AlphaFoldDB" id="F4T774"/>
<dbReference type="EMBL" id="GL883931">
    <property type="protein sequence ID" value="EGI13151.1"/>
    <property type="molecule type" value="Genomic_DNA"/>
</dbReference>
<evidence type="ECO:0000313" key="2">
    <source>
        <dbReference type="Proteomes" id="UP000004710"/>
    </source>
</evidence>
<organism evidence="1 2">
    <name type="scientific">Escherichia coli M605</name>
    <dbReference type="NCBI Taxonomy" id="656417"/>
    <lineage>
        <taxon>Bacteria</taxon>
        <taxon>Pseudomonadati</taxon>
        <taxon>Pseudomonadota</taxon>
        <taxon>Gammaproteobacteria</taxon>
        <taxon>Enterobacterales</taxon>
        <taxon>Enterobacteriaceae</taxon>
        <taxon>Escherichia</taxon>
    </lineage>
</organism>
<accession>F4T774</accession>
<dbReference type="RefSeq" id="WP_001021520.1">
    <property type="nucleotide sequence ID" value="NZ_GL883931.1"/>
</dbReference>
<gene>
    <name evidence="1" type="ORF">ECIG_04498</name>
</gene>
<reference evidence="1 2" key="1">
    <citation type="submission" date="2010-01" db="EMBL/GenBank/DDBJ databases">
        <title>The Genome Sequence of Escherichia coli M605.</title>
        <authorList>
            <consortium name="The Broad Institute Genome Sequencing Platform"/>
            <consortium name="The Broad Institute Genome Sequencing Center for Infectious Disease"/>
            <person name="Feldgarden M."/>
            <person name="Gordon D.M."/>
            <person name="Johnson J.R."/>
            <person name="Johnston B.D."/>
            <person name="Young S."/>
            <person name="Zeng Q."/>
            <person name="Koehrsen M."/>
            <person name="Alvarado L."/>
            <person name="Berlin A.M."/>
            <person name="Borenstein D."/>
            <person name="Chapman S.B."/>
            <person name="Chen Z."/>
            <person name="Engels R."/>
            <person name="Freedman E."/>
            <person name="Gellesch M."/>
            <person name="Goldberg J."/>
            <person name="Griggs A."/>
            <person name="Gujja S."/>
            <person name="Heilman E.R."/>
            <person name="Heiman D.I."/>
            <person name="Hepburn T.A."/>
            <person name="Howarth C."/>
            <person name="Jen D."/>
            <person name="Larson L."/>
            <person name="Lewis B."/>
            <person name="Mehta T."/>
            <person name="Park D."/>
            <person name="Pearson M."/>
            <person name="Richards J."/>
            <person name="Roberts A."/>
            <person name="Saif S."/>
            <person name="Shea T.D."/>
            <person name="Shenoy N."/>
            <person name="Sisk P."/>
            <person name="Stolte C."/>
            <person name="Sykes S.N."/>
            <person name="Walk T."/>
            <person name="White J."/>
            <person name="Yandava C."/>
            <person name="Haas B."/>
            <person name="Henn M.R."/>
            <person name="Nusbaum C."/>
            <person name="Birren B."/>
        </authorList>
    </citation>
    <scope>NUCLEOTIDE SEQUENCE [LARGE SCALE GENOMIC DNA]</scope>
    <source>
        <strain evidence="1 2">M605</strain>
    </source>
</reference>
<evidence type="ECO:0000313" key="1">
    <source>
        <dbReference type="EMBL" id="EGI13151.1"/>
    </source>
</evidence>
<protein>
    <submittedName>
        <fullName evidence="1">Putative loricrin</fullName>
    </submittedName>
</protein>
<dbReference type="HOGENOM" id="CLU_773252_0_0_6"/>
<sequence>MNIINMEGFSQIPADVELKAASPDKTLEVLKRYGVGLITGCGNISTLSSLKAGTQVVDTVAYHGLQAQIYGTGSNSGFSLTFLLPDVRKAAVQAGFRLTVSAGKKLTQSLLRVGSSSFGTSMADDEATSYYYEIFVRYRADTFIQVELYCNRVLMKTDSFPSEGSWYTTRAPDKVEVTLGSENFFAGHVHGTMTIGDIYLGTTDYGENFSAVPDLLGSVEVAACPVVAFEGNAHVNTLGKDVVKGLNSGTAEAGYLSLRPVDQPAVITFERPDVVGKKVLGVMVGLTWRSSSAPNNHLAWQVRQGAVDGPLMEEASAKGDPGSWTTLTRTFMTPVDNTPVWDERNMQFSLVLYNRNNT</sequence>
<proteinExistence type="predicted"/>
<name>F4T774_ECOLX</name>